<dbReference type="SUPFAM" id="SSF53474">
    <property type="entry name" value="alpha/beta-Hydrolases"/>
    <property type="match status" value="1"/>
</dbReference>
<dbReference type="Proteomes" id="UP000294513">
    <property type="component" value="Unassembled WGS sequence"/>
</dbReference>
<comment type="caution">
    <text evidence="2">The sequence shown here is derived from an EMBL/GenBank/DDBJ whole genome shotgun (WGS) entry which is preliminary data.</text>
</comment>
<accession>A0A4R5CIF3</accession>
<dbReference type="EMBL" id="SMKU01000003">
    <property type="protein sequence ID" value="TDD97132.1"/>
    <property type="molecule type" value="Genomic_DNA"/>
</dbReference>
<sequence length="191" mass="20287">MHAPGHRSRRTRLMKHALAEAVTRRDGTILLALADLQNGRRDDGTYTNLGAANTAITCADGTDRYTPDDVRRLLPRFRNASPAFGASMAWGLLRCTGWPVRGDDAAREVSAPSAAPILVVGNTGDPATPYAWAPALTRELGGRAALLTLQGEGHGAYDTGDPCVRRAVDTYLLEGTLPPTGTTCGRPVARP</sequence>
<evidence type="ECO:0000259" key="1">
    <source>
        <dbReference type="Pfam" id="PF08386"/>
    </source>
</evidence>
<dbReference type="OrthoDB" id="3252468at2"/>
<evidence type="ECO:0000313" key="3">
    <source>
        <dbReference type="Proteomes" id="UP000294513"/>
    </source>
</evidence>
<reference evidence="2 3" key="1">
    <citation type="submission" date="2019-03" db="EMBL/GenBank/DDBJ databases">
        <title>Draft genome sequences of novel Actinobacteria.</title>
        <authorList>
            <person name="Sahin N."/>
            <person name="Ay H."/>
            <person name="Saygin H."/>
        </authorList>
    </citation>
    <scope>NUCLEOTIDE SEQUENCE [LARGE SCALE GENOMIC DNA]</scope>
    <source>
        <strain evidence="2 3">H3C3</strain>
    </source>
</reference>
<name>A0A4R5CIF3_9ACTN</name>
<keyword evidence="3" id="KW-1185">Reference proteome</keyword>
<proteinExistence type="predicted"/>
<dbReference type="Gene3D" id="3.40.50.1820">
    <property type="entry name" value="alpha/beta hydrolase"/>
    <property type="match status" value="1"/>
</dbReference>
<dbReference type="InterPro" id="IPR013595">
    <property type="entry name" value="Pept_S33_TAP-like_C"/>
</dbReference>
<gene>
    <name evidence="2" type="ORF">E1298_01455</name>
</gene>
<protein>
    <recommendedName>
        <fullName evidence="1">Peptidase S33 tripeptidyl aminopeptidase-like C-terminal domain-containing protein</fullName>
    </recommendedName>
</protein>
<dbReference type="AlphaFoldDB" id="A0A4R5CIF3"/>
<organism evidence="2 3">
    <name type="scientific">Actinomadura rubrisoli</name>
    <dbReference type="NCBI Taxonomy" id="2530368"/>
    <lineage>
        <taxon>Bacteria</taxon>
        <taxon>Bacillati</taxon>
        <taxon>Actinomycetota</taxon>
        <taxon>Actinomycetes</taxon>
        <taxon>Streptosporangiales</taxon>
        <taxon>Thermomonosporaceae</taxon>
        <taxon>Actinomadura</taxon>
    </lineage>
</organism>
<dbReference type="Pfam" id="PF08386">
    <property type="entry name" value="Abhydrolase_4"/>
    <property type="match status" value="1"/>
</dbReference>
<evidence type="ECO:0000313" key="2">
    <source>
        <dbReference type="EMBL" id="TDD97132.1"/>
    </source>
</evidence>
<feature type="domain" description="Peptidase S33 tripeptidyl aminopeptidase-like C-terminal" evidence="1">
    <location>
        <begin position="81"/>
        <end position="184"/>
    </location>
</feature>
<dbReference type="InterPro" id="IPR029058">
    <property type="entry name" value="AB_hydrolase_fold"/>
</dbReference>